<dbReference type="Proteomes" id="UP001328107">
    <property type="component" value="Unassembled WGS sequence"/>
</dbReference>
<dbReference type="InterPro" id="IPR000571">
    <property type="entry name" value="Znf_CCCH"/>
</dbReference>
<proteinExistence type="inferred from homology"/>
<dbReference type="SUPFAM" id="SSF53335">
    <property type="entry name" value="S-adenosyl-L-methionine-dependent methyltransferases"/>
    <property type="match status" value="1"/>
</dbReference>
<dbReference type="InterPro" id="IPR029063">
    <property type="entry name" value="SAM-dependent_MTases_sf"/>
</dbReference>
<evidence type="ECO:0000256" key="6">
    <source>
        <dbReference type="ARBA" id="ARBA00022679"/>
    </source>
</evidence>
<evidence type="ECO:0000313" key="13">
    <source>
        <dbReference type="EMBL" id="GMR42167.1"/>
    </source>
</evidence>
<feature type="non-terminal residue" evidence="13">
    <location>
        <position position="1"/>
    </location>
</feature>
<dbReference type="Gene3D" id="3.40.50.150">
    <property type="entry name" value="Vaccinia Virus protein VP39"/>
    <property type="match status" value="1"/>
</dbReference>
<keyword evidence="10" id="KW-0862">Zinc</keyword>
<evidence type="ECO:0000313" key="14">
    <source>
        <dbReference type="Proteomes" id="UP001328107"/>
    </source>
</evidence>
<reference evidence="14" key="1">
    <citation type="submission" date="2022-10" db="EMBL/GenBank/DDBJ databases">
        <title>Genome assembly of Pristionchus species.</title>
        <authorList>
            <person name="Yoshida K."/>
            <person name="Sommer R.J."/>
        </authorList>
    </citation>
    <scope>NUCLEOTIDE SEQUENCE [LARGE SCALE GENOMIC DNA]</scope>
    <source>
        <strain evidence="14">RS5460</strain>
    </source>
</reference>
<evidence type="ECO:0000256" key="7">
    <source>
        <dbReference type="ARBA" id="ARBA00022691"/>
    </source>
</evidence>
<dbReference type="GO" id="GO:0008270">
    <property type="term" value="F:zinc ion binding"/>
    <property type="evidence" value="ECO:0007669"/>
    <property type="project" value="UniProtKB-KW"/>
</dbReference>
<comment type="subcellular location">
    <subcellularLocation>
        <location evidence="2 11">Cytoplasm</location>
    </subcellularLocation>
</comment>
<evidence type="ECO:0000256" key="11">
    <source>
        <dbReference type="RuleBase" id="RU368004"/>
    </source>
</evidence>
<dbReference type="PANTHER" id="PTHR21210:SF0">
    <property type="entry name" value="TRNA (URACIL-O(2)-)-METHYLTRANSFERASE-RELATED"/>
    <property type="match status" value="1"/>
</dbReference>
<comment type="function">
    <text evidence="11">Adenosyl-L-methionine (AdoMet)-dependent tRNA (uracil-O(2)-)-methyltransferase.</text>
</comment>
<dbReference type="EMBL" id="BTRK01000003">
    <property type="protein sequence ID" value="GMR42167.1"/>
    <property type="molecule type" value="Genomic_DNA"/>
</dbReference>
<keyword evidence="8 11" id="KW-0819">tRNA processing</keyword>
<accession>A0AAN5CFR4</accession>
<dbReference type="GO" id="GO:0030488">
    <property type="term" value="P:tRNA methylation"/>
    <property type="evidence" value="ECO:0007669"/>
    <property type="project" value="UniProtKB-UniRule"/>
</dbReference>
<keyword evidence="10" id="KW-0479">Metal-binding</keyword>
<protein>
    <recommendedName>
        <fullName evidence="11">tRNA (uracil-O(2)-)-methyltransferase</fullName>
        <ecNumber evidence="11">2.1.1.211</ecNumber>
    </recommendedName>
</protein>
<keyword evidence="7 11" id="KW-0949">S-adenosyl-L-methionine</keyword>
<evidence type="ECO:0000256" key="1">
    <source>
        <dbReference type="ARBA" id="ARBA00002778"/>
    </source>
</evidence>
<dbReference type="GO" id="GO:0141101">
    <property type="term" value="F:tRNA(Ser) (uridine(44)-2'-O-)-methyltransferase activity"/>
    <property type="evidence" value="ECO:0007669"/>
    <property type="project" value="UniProtKB-EC"/>
</dbReference>
<comment type="caution">
    <text evidence="13">The sequence shown here is derived from an EMBL/GenBank/DDBJ whole genome shotgun (WGS) entry which is preliminary data.</text>
</comment>
<evidence type="ECO:0000256" key="9">
    <source>
        <dbReference type="ARBA" id="ARBA00047957"/>
    </source>
</evidence>
<keyword evidence="6 11" id="KW-0808">Transferase</keyword>
<keyword evidence="14" id="KW-1185">Reference proteome</keyword>
<keyword evidence="4 11" id="KW-0963">Cytoplasm</keyword>
<dbReference type="GO" id="GO:0005737">
    <property type="term" value="C:cytoplasm"/>
    <property type="evidence" value="ECO:0007669"/>
    <property type="project" value="UniProtKB-SubCell"/>
</dbReference>
<evidence type="ECO:0000256" key="3">
    <source>
        <dbReference type="ARBA" id="ARBA00009056"/>
    </source>
</evidence>
<evidence type="ECO:0000256" key="2">
    <source>
        <dbReference type="ARBA" id="ARBA00004496"/>
    </source>
</evidence>
<evidence type="ECO:0000256" key="4">
    <source>
        <dbReference type="ARBA" id="ARBA00022490"/>
    </source>
</evidence>
<name>A0AAN5CFR4_9BILA</name>
<feature type="domain" description="C3H1-type" evidence="12">
    <location>
        <begin position="536"/>
        <end position="565"/>
    </location>
</feature>
<dbReference type="InterPro" id="IPR011671">
    <property type="entry name" value="tRNA_uracil_MeTrfase"/>
</dbReference>
<dbReference type="Pfam" id="PF07757">
    <property type="entry name" value="AdoMet_MTase"/>
    <property type="match status" value="1"/>
</dbReference>
<evidence type="ECO:0000256" key="5">
    <source>
        <dbReference type="ARBA" id="ARBA00022603"/>
    </source>
</evidence>
<evidence type="ECO:0000259" key="12">
    <source>
        <dbReference type="PROSITE" id="PS50103"/>
    </source>
</evidence>
<dbReference type="AlphaFoldDB" id="A0AAN5CFR4"/>
<dbReference type="PROSITE" id="PS50103">
    <property type="entry name" value="ZF_C3H1"/>
    <property type="match status" value="1"/>
</dbReference>
<keyword evidence="5 11" id="KW-0489">Methyltransferase</keyword>
<evidence type="ECO:0000256" key="10">
    <source>
        <dbReference type="PROSITE-ProRule" id="PRU00723"/>
    </source>
</evidence>
<dbReference type="EC" id="2.1.1.211" evidence="11"/>
<evidence type="ECO:0000256" key="8">
    <source>
        <dbReference type="ARBA" id="ARBA00022694"/>
    </source>
</evidence>
<comment type="catalytic activity">
    <reaction evidence="9 11">
        <text>uridine(44) in tRNA(Ser) + S-adenosyl-L-methionine = 2'-O-methyluridine(44) in tRNA(Ser) + S-adenosyl-L-homocysteine + H(+)</text>
        <dbReference type="Rhea" id="RHEA:43100"/>
        <dbReference type="Rhea" id="RHEA-COMP:10339"/>
        <dbReference type="Rhea" id="RHEA-COMP:10340"/>
        <dbReference type="ChEBI" id="CHEBI:15378"/>
        <dbReference type="ChEBI" id="CHEBI:57856"/>
        <dbReference type="ChEBI" id="CHEBI:59789"/>
        <dbReference type="ChEBI" id="CHEBI:65315"/>
        <dbReference type="ChEBI" id="CHEBI:74478"/>
        <dbReference type="EC" id="2.1.1.211"/>
    </reaction>
</comment>
<comment type="function">
    <text evidence="1">Probable adenosyl-L-methionine (AdoMet)-dependent tRNA (uracil-O(2)-)-methyltransferase.</text>
</comment>
<comment type="similarity">
    <text evidence="3 11">Belongs to the TRM44 family.</text>
</comment>
<gene>
    <name evidence="13" type="ORF">PMAYCL1PPCAC_12362</name>
</gene>
<dbReference type="PANTHER" id="PTHR21210">
    <property type="entry name" value="TRNA (URACIL-O(2)-)-METHYLTRANSFERASE-RELATED"/>
    <property type="match status" value="1"/>
</dbReference>
<feature type="zinc finger region" description="C3H1-type" evidence="10">
    <location>
        <begin position="536"/>
        <end position="565"/>
    </location>
</feature>
<keyword evidence="10" id="KW-0863">Zinc-finger</keyword>
<sequence length="566" mass="64369">WFESTASIALRKEMIGRWKVQMITSEGGTSLHSYRVALGQRKLSVDSLLYELIDIITTKIYTVNRRLSGSVEISEHDTRKDEILERAGVAEGIIHKLISKVAIFSQECYAVCTVIKDETAARFTSICLDEGKNPHVPFPYTLQLREVNADEISISILYDMNENVSWMEKCLIPSIIRWIDNIVNGTFDKNRVRLCEGTNSLIGVEEYTRNYREIKDQFGREVAKNWIDKTSAEKFVFEDCGIATYLSVLWTSRNVRPKRFVDVGCGNGLLVHLLNNLGYSGCGVDLRERKTWKGMFPQDELVECALDPSSSMSGLPEGGDFLIGNHSDELTPWIPVMAARSCLPFFLLPCCPFDFYGKLPRKGTASLYEELILYVKKISERLGYTVEIDKLAIPSTKRTALVCTVPPNGLREDLEEEIDRLLEESKKGRVFIARAKQEKVRNCSGMGKEAREALIERIVKRLMEGEEKGEEWRKGQTLTLPQIVSLLSPHEKKMMKEQCGGVQTFLKNQHQIFKVVSGTVSLRDWREETRCAPEGRLRKSLCWFHANHPDGCPMNDKCTFSHSPVM</sequence>
<organism evidence="13 14">
    <name type="scientific">Pristionchus mayeri</name>
    <dbReference type="NCBI Taxonomy" id="1317129"/>
    <lineage>
        <taxon>Eukaryota</taxon>
        <taxon>Metazoa</taxon>
        <taxon>Ecdysozoa</taxon>
        <taxon>Nematoda</taxon>
        <taxon>Chromadorea</taxon>
        <taxon>Rhabditida</taxon>
        <taxon>Rhabditina</taxon>
        <taxon>Diplogasteromorpha</taxon>
        <taxon>Diplogasteroidea</taxon>
        <taxon>Neodiplogasteridae</taxon>
        <taxon>Pristionchus</taxon>
    </lineage>
</organism>